<comment type="similarity">
    <text evidence="4">In the N-terminal section; belongs to the PINc/VapC protein family.</text>
</comment>
<dbReference type="InterPro" id="IPR002716">
    <property type="entry name" value="PIN_dom"/>
</dbReference>
<evidence type="ECO:0000259" key="5">
    <source>
        <dbReference type="SMART" id="SM00670"/>
    </source>
</evidence>
<dbReference type="Proteomes" id="UP000425960">
    <property type="component" value="Chromosome"/>
</dbReference>
<dbReference type="RefSeq" id="WP_155324909.1">
    <property type="nucleotide sequence ID" value="NZ_AP021876.1"/>
</dbReference>
<dbReference type="SMART" id="SM00670">
    <property type="entry name" value="PINc"/>
    <property type="match status" value="1"/>
</dbReference>
<dbReference type="CDD" id="cd09883">
    <property type="entry name" value="PIN_VapC_PhoHL-ATPase"/>
    <property type="match status" value="1"/>
</dbReference>
<evidence type="ECO:0000313" key="7">
    <source>
        <dbReference type="Proteomes" id="UP000425960"/>
    </source>
</evidence>
<dbReference type="InterPro" id="IPR051451">
    <property type="entry name" value="PhoH2-like"/>
</dbReference>
<dbReference type="Gene3D" id="3.40.50.1010">
    <property type="entry name" value="5'-nuclease"/>
    <property type="match status" value="1"/>
</dbReference>
<evidence type="ECO:0000256" key="1">
    <source>
        <dbReference type="ARBA" id="ARBA00010393"/>
    </source>
</evidence>
<evidence type="ECO:0000256" key="4">
    <source>
        <dbReference type="ARBA" id="ARBA00046345"/>
    </source>
</evidence>
<evidence type="ECO:0000313" key="6">
    <source>
        <dbReference type="EMBL" id="BBO85241.1"/>
    </source>
</evidence>
<dbReference type="PANTHER" id="PTHR30473:SF2">
    <property type="entry name" value="PIN DOMAIN-CONTAINING PROTEIN"/>
    <property type="match status" value="1"/>
</dbReference>
<dbReference type="AlphaFoldDB" id="A0A5K7ZYP9"/>
<dbReference type="InterPro" id="IPR003714">
    <property type="entry name" value="PhoH"/>
</dbReference>
<dbReference type="SUPFAM" id="SSF88723">
    <property type="entry name" value="PIN domain-like"/>
    <property type="match status" value="1"/>
</dbReference>
<accession>A0A5K7ZYP9</accession>
<dbReference type="InterPro" id="IPR027417">
    <property type="entry name" value="P-loop_NTPase"/>
</dbReference>
<evidence type="ECO:0000256" key="3">
    <source>
        <dbReference type="ARBA" id="ARBA00022840"/>
    </source>
</evidence>
<gene>
    <name evidence="6" type="ORF">DSCO28_58070</name>
</gene>
<dbReference type="PANTHER" id="PTHR30473">
    <property type="entry name" value="PROTEIN PHOH"/>
    <property type="match status" value="1"/>
</dbReference>
<dbReference type="Pfam" id="PF13638">
    <property type="entry name" value="PIN_4"/>
    <property type="match status" value="1"/>
</dbReference>
<proteinExistence type="inferred from homology"/>
<organism evidence="6 7">
    <name type="scientific">Desulfosarcina ovata subsp. sediminis</name>
    <dbReference type="NCBI Taxonomy" id="885957"/>
    <lineage>
        <taxon>Bacteria</taxon>
        <taxon>Pseudomonadati</taxon>
        <taxon>Thermodesulfobacteriota</taxon>
        <taxon>Desulfobacteria</taxon>
        <taxon>Desulfobacterales</taxon>
        <taxon>Desulfosarcinaceae</taxon>
        <taxon>Desulfosarcina</taxon>
    </lineage>
</organism>
<dbReference type="Pfam" id="PF02562">
    <property type="entry name" value="PhoH"/>
    <property type="match status" value="1"/>
</dbReference>
<comment type="similarity">
    <text evidence="1">Belongs to the PhoH family.</text>
</comment>
<evidence type="ECO:0000256" key="2">
    <source>
        <dbReference type="ARBA" id="ARBA00022741"/>
    </source>
</evidence>
<dbReference type="GO" id="GO:0005829">
    <property type="term" value="C:cytosol"/>
    <property type="evidence" value="ECO:0007669"/>
    <property type="project" value="TreeGrafter"/>
</dbReference>
<name>A0A5K7ZYP9_9BACT</name>
<sequence length="450" mass="50231">MISFSTEKRKIFVLDTNIILHDSSCINQFDEHDVVVPIAVIEELDRFKKGKEILNCNAREFARALDRLTGDRIFNGGVPIGPGKGKITVYLDRDFHDTLKANFAPDKPDHHILNAAYHIACENSFERVILVTKDVNLRMKAKSIGLMAQDYNTDRVQAPADIYKGTRVVADIPSSVIDQLWAKPFEMDAAALALANPLLANEYLIMKNGSKSALGVYLPQTGSIRRIDTQVCYGIRPRNAEQCFAVDALTNHELPLVTITGKAGTGKTLLALAAALEKRRHYRQIFISRPSVPLSNKDIGFLPGDIQSKLDPYMQPLYDNLAVIESNQNGKSGNLNGNGRRVKDLLEEEKIIITPLSYIRGRSIVKVFFIVDEAQNLTPHEVKTIITRAGEGTKIVFTGDIYQIDHPYLDGQSNGLSYLIEKMKGQRLYTHINLEKGERSELSELAISLL</sequence>
<protein>
    <submittedName>
        <fullName evidence="6">Phosphate starvation protein PhoH</fullName>
    </submittedName>
</protein>
<dbReference type="SUPFAM" id="SSF52540">
    <property type="entry name" value="P-loop containing nucleoside triphosphate hydrolases"/>
    <property type="match status" value="1"/>
</dbReference>
<reference evidence="6 7" key="1">
    <citation type="submission" date="2019-11" db="EMBL/GenBank/DDBJ databases">
        <title>Comparative genomics of hydrocarbon-degrading Desulfosarcina strains.</title>
        <authorList>
            <person name="Watanabe M."/>
            <person name="Kojima H."/>
            <person name="Fukui M."/>
        </authorList>
    </citation>
    <scope>NUCLEOTIDE SEQUENCE [LARGE SCALE GENOMIC DNA]</scope>
    <source>
        <strain evidence="6 7">28bB2T</strain>
    </source>
</reference>
<dbReference type="FunFam" id="3.40.50.300:FF:000013">
    <property type="entry name" value="PhoH family ATPase"/>
    <property type="match status" value="1"/>
</dbReference>
<dbReference type="Gene3D" id="3.40.50.300">
    <property type="entry name" value="P-loop containing nucleotide triphosphate hydrolases"/>
    <property type="match status" value="1"/>
</dbReference>
<feature type="domain" description="PIN" evidence="5">
    <location>
        <begin position="10"/>
        <end position="139"/>
    </location>
</feature>
<dbReference type="InterPro" id="IPR029060">
    <property type="entry name" value="PIN-like_dom_sf"/>
</dbReference>
<keyword evidence="2" id="KW-0547">Nucleotide-binding</keyword>
<dbReference type="EMBL" id="AP021876">
    <property type="protein sequence ID" value="BBO85241.1"/>
    <property type="molecule type" value="Genomic_DNA"/>
</dbReference>
<keyword evidence="3" id="KW-0067">ATP-binding</keyword>
<dbReference type="GO" id="GO:0005524">
    <property type="term" value="F:ATP binding"/>
    <property type="evidence" value="ECO:0007669"/>
    <property type="project" value="UniProtKB-KW"/>
</dbReference>
<dbReference type="KEGG" id="dov:DSCO28_58070"/>